<keyword evidence="1" id="KW-0732">Signal</keyword>
<accession>A0A1L9AU86</accession>
<sequence length="215" mass="22735">MKRSTIVSKPIVVAVSALFAGTALAGVPSGVSVKTSHPRLYVSAFDFTRLEIEAAVGPKTFPTQKGELKFTLTPVPKGTGDTATTTIFGDQNAPNSLYVRHADSATSAGRTLVQVVLQRTARVGTTEPINAFAATFEVTTGTPHEFVVTWDAGAKTAVLKVDNVQHPAKWQPAGDGWTASGQKFVLGGHKGDQLKNLSVRNLATNEVGLPRLRGQ</sequence>
<evidence type="ECO:0000313" key="3">
    <source>
        <dbReference type="Proteomes" id="UP000182229"/>
    </source>
</evidence>
<proteinExistence type="predicted"/>
<keyword evidence="3" id="KW-1185">Reference proteome</keyword>
<dbReference type="EMBL" id="MPIN01000033">
    <property type="protein sequence ID" value="OJH33569.1"/>
    <property type="molecule type" value="Genomic_DNA"/>
</dbReference>
<comment type="caution">
    <text evidence="2">The sequence shown here is derived from an EMBL/GenBank/DDBJ whole genome shotgun (WGS) entry which is preliminary data.</text>
</comment>
<protein>
    <submittedName>
        <fullName evidence="2">Uncharacterized protein</fullName>
    </submittedName>
</protein>
<name>A0A1L9AU86_9BACT</name>
<gene>
    <name evidence="2" type="ORF">BON30_48125</name>
</gene>
<dbReference type="Proteomes" id="UP000182229">
    <property type="component" value="Unassembled WGS sequence"/>
</dbReference>
<feature type="signal peptide" evidence="1">
    <location>
        <begin position="1"/>
        <end position="25"/>
    </location>
</feature>
<organism evidence="2 3">
    <name type="scientific">Cystobacter ferrugineus</name>
    <dbReference type="NCBI Taxonomy" id="83449"/>
    <lineage>
        <taxon>Bacteria</taxon>
        <taxon>Pseudomonadati</taxon>
        <taxon>Myxococcota</taxon>
        <taxon>Myxococcia</taxon>
        <taxon>Myxococcales</taxon>
        <taxon>Cystobacterineae</taxon>
        <taxon>Archangiaceae</taxon>
        <taxon>Cystobacter</taxon>
    </lineage>
</organism>
<evidence type="ECO:0000256" key="1">
    <source>
        <dbReference type="SAM" id="SignalP"/>
    </source>
</evidence>
<dbReference type="RefSeq" id="WP_071905403.1">
    <property type="nucleotide sequence ID" value="NZ_MPIN01000033.1"/>
</dbReference>
<feature type="chain" id="PRO_5012228303" evidence="1">
    <location>
        <begin position="26"/>
        <end position="215"/>
    </location>
</feature>
<reference evidence="3" key="1">
    <citation type="submission" date="2016-11" db="EMBL/GenBank/DDBJ databases">
        <authorList>
            <person name="Shukria A."/>
            <person name="Stevens D.C."/>
        </authorList>
    </citation>
    <scope>NUCLEOTIDE SEQUENCE [LARGE SCALE GENOMIC DNA]</scope>
    <source>
        <strain evidence="3">Cbfe23</strain>
    </source>
</reference>
<evidence type="ECO:0000313" key="2">
    <source>
        <dbReference type="EMBL" id="OJH33569.1"/>
    </source>
</evidence>
<reference evidence="2 3" key="2">
    <citation type="submission" date="2016-12" db="EMBL/GenBank/DDBJ databases">
        <title>Draft Genome Sequence of Cystobacter ferrugineus Strain Cbfe23.</title>
        <authorList>
            <person name="Akbar S."/>
            <person name="Dowd S.E."/>
            <person name="Stevens D.C."/>
        </authorList>
    </citation>
    <scope>NUCLEOTIDE SEQUENCE [LARGE SCALE GENOMIC DNA]</scope>
    <source>
        <strain evidence="2 3">Cbfe23</strain>
    </source>
</reference>
<dbReference type="AlphaFoldDB" id="A0A1L9AU86"/>